<accession>A0A1K2HQN5</accession>
<gene>
    <name evidence="1" type="ORF">SAMN02745887_03358</name>
</gene>
<evidence type="ECO:0000313" key="1">
    <source>
        <dbReference type="EMBL" id="SFZ79062.1"/>
    </source>
</evidence>
<dbReference type="EMBL" id="FPKR01000014">
    <property type="protein sequence ID" value="SFZ79062.1"/>
    <property type="molecule type" value="Genomic_DNA"/>
</dbReference>
<keyword evidence="2" id="KW-1185">Reference proteome</keyword>
<dbReference type="STRING" id="1121279.SAMN02745887_03358"/>
<name>A0A1K2HQN5_9NEIS</name>
<sequence>MQQSYRLSKESLLTLPTRAGSCIAVESGVIWFTAAGADIVLGRGHSYQLAQDEALLIQALADTHFSLRSEARTPNLPLRLANLFGRNKLLSH</sequence>
<dbReference type="InterPro" id="IPR021317">
    <property type="entry name" value="DUF2917"/>
</dbReference>
<dbReference type="RefSeq" id="WP_072429840.1">
    <property type="nucleotide sequence ID" value="NZ_FPKR01000014.1"/>
</dbReference>
<dbReference type="Proteomes" id="UP000186513">
    <property type="component" value="Unassembled WGS sequence"/>
</dbReference>
<dbReference type="Pfam" id="PF11142">
    <property type="entry name" value="DUF2917"/>
    <property type="match status" value="1"/>
</dbReference>
<proteinExistence type="predicted"/>
<reference evidence="1 2" key="1">
    <citation type="submission" date="2016-11" db="EMBL/GenBank/DDBJ databases">
        <authorList>
            <person name="Jaros S."/>
            <person name="Januszkiewicz K."/>
            <person name="Wedrychowicz H."/>
        </authorList>
    </citation>
    <scope>NUCLEOTIDE SEQUENCE [LARGE SCALE GENOMIC DNA]</scope>
    <source>
        <strain evidence="1 2">DSM 18899</strain>
    </source>
</reference>
<dbReference type="AlphaFoldDB" id="A0A1K2HQN5"/>
<evidence type="ECO:0000313" key="2">
    <source>
        <dbReference type="Proteomes" id="UP000186513"/>
    </source>
</evidence>
<organism evidence="1 2">
    <name type="scientific">Chitinimonas taiwanensis DSM 18899</name>
    <dbReference type="NCBI Taxonomy" id="1121279"/>
    <lineage>
        <taxon>Bacteria</taxon>
        <taxon>Pseudomonadati</taxon>
        <taxon>Pseudomonadota</taxon>
        <taxon>Betaproteobacteria</taxon>
        <taxon>Neisseriales</taxon>
        <taxon>Chitinibacteraceae</taxon>
        <taxon>Chitinimonas</taxon>
    </lineage>
</organism>
<protein>
    <recommendedName>
        <fullName evidence="3">DUF2917 domain-containing protein</fullName>
    </recommendedName>
</protein>
<evidence type="ECO:0008006" key="3">
    <source>
        <dbReference type="Google" id="ProtNLM"/>
    </source>
</evidence>